<dbReference type="InterPro" id="IPR011330">
    <property type="entry name" value="Glyco_hydro/deAcase_b/a-brl"/>
</dbReference>
<evidence type="ECO:0000313" key="3">
    <source>
        <dbReference type="EMBL" id="MCZ8512231.1"/>
    </source>
</evidence>
<dbReference type="Proteomes" id="UP001527882">
    <property type="component" value="Unassembled WGS sequence"/>
</dbReference>
<proteinExistence type="predicted"/>
<dbReference type="EMBL" id="JAQAGZ010000004">
    <property type="protein sequence ID" value="MCZ8512231.1"/>
    <property type="molecule type" value="Genomic_DNA"/>
</dbReference>
<gene>
    <name evidence="3" type="ORF">O9H85_07275</name>
</gene>
<dbReference type="RefSeq" id="WP_269880646.1">
    <property type="nucleotide sequence ID" value="NZ_JAQAGZ010000004.1"/>
</dbReference>
<evidence type="ECO:0000313" key="4">
    <source>
        <dbReference type="Proteomes" id="UP001527882"/>
    </source>
</evidence>
<reference evidence="3 4" key="1">
    <citation type="submission" date="2022-12" db="EMBL/GenBank/DDBJ databases">
        <title>Draft genome sequence of Paenibacillus sp. dW9.</title>
        <authorList>
            <person name="Choi E.-W."/>
            <person name="Kim D.-U."/>
        </authorList>
    </citation>
    <scope>NUCLEOTIDE SEQUENCE [LARGE SCALE GENOMIC DNA]</scope>
    <source>
        <strain evidence="4">dW9</strain>
    </source>
</reference>
<evidence type="ECO:0000256" key="1">
    <source>
        <dbReference type="SAM" id="Phobius"/>
    </source>
</evidence>
<feature type="domain" description="NodB homology" evidence="2">
    <location>
        <begin position="38"/>
        <end position="224"/>
    </location>
</feature>
<dbReference type="PROSITE" id="PS51677">
    <property type="entry name" value="NODB"/>
    <property type="match status" value="1"/>
</dbReference>
<organism evidence="3 4">
    <name type="scientific">Paenibacillus gyeongsangnamensis</name>
    <dbReference type="NCBI Taxonomy" id="3388067"/>
    <lineage>
        <taxon>Bacteria</taxon>
        <taxon>Bacillati</taxon>
        <taxon>Bacillota</taxon>
        <taxon>Bacilli</taxon>
        <taxon>Bacillales</taxon>
        <taxon>Paenibacillaceae</taxon>
        <taxon>Paenibacillus</taxon>
    </lineage>
</organism>
<comment type="caution">
    <text evidence="3">The sequence shown here is derived from an EMBL/GenBank/DDBJ whole genome shotgun (WGS) entry which is preliminary data.</text>
</comment>
<dbReference type="InterPro" id="IPR050248">
    <property type="entry name" value="Polysacc_deacetylase_ArnD"/>
</dbReference>
<feature type="transmembrane region" description="Helical" evidence="1">
    <location>
        <begin position="6"/>
        <end position="26"/>
    </location>
</feature>
<dbReference type="InterPro" id="IPR054467">
    <property type="entry name" value="YkoP-like_dom"/>
</dbReference>
<keyword evidence="1" id="KW-0472">Membrane</keyword>
<keyword evidence="4" id="KW-1185">Reference proteome</keyword>
<dbReference type="PANTHER" id="PTHR10587:SF137">
    <property type="entry name" value="4-DEOXY-4-FORMAMIDO-L-ARABINOSE-PHOSPHOUNDECAPRENOL DEFORMYLASE ARND-RELATED"/>
    <property type="match status" value="1"/>
</dbReference>
<accession>A0ABT4Q5R9</accession>
<dbReference type="PANTHER" id="PTHR10587">
    <property type="entry name" value="GLYCOSYL TRANSFERASE-RELATED"/>
    <property type="match status" value="1"/>
</dbReference>
<protein>
    <submittedName>
        <fullName evidence="3">Polysaccharide deacetylase family protein</fullName>
    </submittedName>
</protein>
<dbReference type="SUPFAM" id="SSF88713">
    <property type="entry name" value="Glycoside hydrolase/deacetylase"/>
    <property type="match status" value="1"/>
</dbReference>
<dbReference type="Pfam" id="PF01522">
    <property type="entry name" value="Polysacc_deac_1"/>
    <property type="match status" value="1"/>
</dbReference>
<evidence type="ECO:0000259" key="2">
    <source>
        <dbReference type="PROSITE" id="PS51677"/>
    </source>
</evidence>
<dbReference type="Pfam" id="PF22790">
    <property type="entry name" value="YkoP"/>
    <property type="match status" value="1"/>
</dbReference>
<dbReference type="InterPro" id="IPR002509">
    <property type="entry name" value="NODB_dom"/>
</dbReference>
<dbReference type="Gene3D" id="3.20.20.370">
    <property type="entry name" value="Glycoside hydrolase/deacetylase"/>
    <property type="match status" value="1"/>
</dbReference>
<keyword evidence="1" id="KW-0812">Transmembrane</keyword>
<name>A0ABT4Q5R9_9BACL</name>
<sequence>MDSAFLYILGIMCIYTIIPTFVVRLFGVGVYKRGTAGRGIALTFDDGPDPQYTPLLLDMLRRKQIRATFFVLGSKAERYPELIRRMHEEGHLVGVHNYVHWANALMTPKKVRAQLDYSVQVIERIIGERPIYYRPPWGIINLFDFLLLKQFRMILWSIIVGDWRSSGGKHKIKRRLLSRLKDGAVILLHDSGETFGANEDAPTYMLEALDEFIGEALSRGYDFLRIDERMSLDQRTELVKMSLRKRAIVSLWFRWDRIIYAALRIQPIDPGNPLFYYRVCTYHGEAMELTDGEQLRKGDRILELHFNNQRLFAMAAGSRSMVHLAVQMIHSVKEMLPQINEKVCDESPQQEIKAVYGITMIHRGADQLGFTLKSLPKGWFAIATKIYLRTLLRIIHPEGKSRARSKPEALTPKMLAISVRELNKRYPAGGSVVDSVPVQPAFPLRSVLAESPK</sequence>
<dbReference type="CDD" id="cd10959">
    <property type="entry name" value="CE4_NodB_like_3"/>
    <property type="match status" value="1"/>
</dbReference>
<keyword evidence="1" id="KW-1133">Transmembrane helix</keyword>